<sequence length="38" mass="4386">MIGQLCYTVDVKECMRRSMQLDGEKILVPLQIISNTRC</sequence>
<dbReference type="HOGENOM" id="CLU_3335899_0_0_1"/>
<dbReference type="VEuPathDB" id="MicrosporidiaDB:THOM_1481"/>
<proteinExistence type="predicted"/>
<dbReference type="Proteomes" id="UP000011185">
    <property type="component" value="Unassembled WGS sequence"/>
</dbReference>
<dbReference type="InParanoid" id="L7JVP0"/>
<dbReference type="AlphaFoldDB" id="L7JVP0"/>
<reference evidence="1 2" key="1">
    <citation type="journal article" date="2012" name="PLoS Pathog.">
        <title>The genome of the obligate intracellular parasite Trachipleistophora hominis: new insights into microsporidian genome dynamics and reductive evolution.</title>
        <authorList>
            <person name="Heinz E."/>
            <person name="Williams T.A."/>
            <person name="Nakjang S."/>
            <person name="Noel C.J."/>
            <person name="Swan D.C."/>
            <person name="Goldberg A.V."/>
            <person name="Harris S.R."/>
            <person name="Weinmaier T."/>
            <person name="Markert S."/>
            <person name="Becher D."/>
            <person name="Bernhardt J."/>
            <person name="Dagan T."/>
            <person name="Hacker C."/>
            <person name="Lucocq J.M."/>
            <person name="Schweder T."/>
            <person name="Rattei T."/>
            <person name="Hall N."/>
            <person name="Hirt R.P."/>
            <person name="Embley T.M."/>
        </authorList>
    </citation>
    <scope>NUCLEOTIDE SEQUENCE [LARGE SCALE GENOMIC DNA]</scope>
</reference>
<keyword evidence="2" id="KW-1185">Reference proteome</keyword>
<evidence type="ECO:0000313" key="2">
    <source>
        <dbReference type="Proteomes" id="UP000011185"/>
    </source>
</evidence>
<evidence type="ECO:0000313" key="1">
    <source>
        <dbReference type="EMBL" id="ELQ75548.1"/>
    </source>
</evidence>
<organism evidence="1 2">
    <name type="scientific">Trachipleistophora hominis</name>
    <name type="common">Microsporidian parasite</name>
    <dbReference type="NCBI Taxonomy" id="72359"/>
    <lineage>
        <taxon>Eukaryota</taxon>
        <taxon>Fungi</taxon>
        <taxon>Fungi incertae sedis</taxon>
        <taxon>Microsporidia</taxon>
        <taxon>Pleistophoridae</taxon>
        <taxon>Trachipleistophora</taxon>
    </lineage>
</organism>
<gene>
    <name evidence="1" type="ORF">THOM_1481</name>
</gene>
<accession>L7JVP0</accession>
<name>L7JVP0_TRAHO</name>
<protein>
    <submittedName>
        <fullName evidence="1">Uncharacterized protein</fullName>
    </submittedName>
</protein>
<dbReference type="EMBL" id="JH993943">
    <property type="protein sequence ID" value="ELQ75548.1"/>
    <property type="molecule type" value="Genomic_DNA"/>
</dbReference>